<reference evidence="10" key="2">
    <citation type="journal article" date="2016" name="Sci. Rep.">
        <title>Dictyocaulus viviparus genome, variome and transcriptome elucidate lungworm biology and support future intervention.</title>
        <authorList>
            <person name="McNulty S.N."/>
            <person name="Strube C."/>
            <person name="Rosa B.A."/>
            <person name="Martin J.C."/>
            <person name="Tyagi R."/>
            <person name="Choi Y.J."/>
            <person name="Wang Q."/>
            <person name="Hallsworth Pepin K."/>
            <person name="Zhang X."/>
            <person name="Ozersky P."/>
            <person name="Wilson R.K."/>
            <person name="Sternberg P.W."/>
            <person name="Gasser R.B."/>
            <person name="Mitreva M."/>
        </authorList>
    </citation>
    <scope>NUCLEOTIDE SEQUENCE [LARGE SCALE GENOMIC DNA]</scope>
    <source>
        <strain evidence="10">HannoverDv2000</strain>
    </source>
</reference>
<reference evidence="9 10" key="1">
    <citation type="submission" date="2013-11" db="EMBL/GenBank/DDBJ databases">
        <title>Draft genome of the bovine lungworm Dictyocaulus viviparus.</title>
        <authorList>
            <person name="Mitreva M."/>
        </authorList>
    </citation>
    <scope>NUCLEOTIDE SEQUENCE [LARGE SCALE GENOMIC DNA]</scope>
    <source>
        <strain evidence="9 10">HannoverDv2000</strain>
    </source>
</reference>
<keyword evidence="6 9" id="KW-0269">Exonuclease</keyword>
<dbReference type="STRING" id="29172.A0A0D8XVU0"/>
<dbReference type="SUPFAM" id="SSF53098">
    <property type="entry name" value="Ribonuclease H-like"/>
    <property type="match status" value="1"/>
</dbReference>
<dbReference type="InterPro" id="IPR036397">
    <property type="entry name" value="RNaseH_sf"/>
</dbReference>
<dbReference type="PANTHER" id="PTHR12801">
    <property type="entry name" value="RNA EXONUCLEASE REXO1 / RECO3 FAMILY MEMBER-RELATED"/>
    <property type="match status" value="1"/>
</dbReference>
<dbReference type="AlphaFoldDB" id="A0A0D8XVU0"/>
<protein>
    <recommendedName>
        <fullName evidence="3">RNA exonuclease 4</fullName>
    </recommendedName>
</protein>
<dbReference type="GO" id="GO:0008408">
    <property type="term" value="F:3'-5' exonuclease activity"/>
    <property type="evidence" value="ECO:0007669"/>
    <property type="project" value="InterPro"/>
</dbReference>
<evidence type="ECO:0000256" key="4">
    <source>
        <dbReference type="ARBA" id="ARBA00022722"/>
    </source>
</evidence>
<dbReference type="CDD" id="cd06144">
    <property type="entry name" value="REX4_like"/>
    <property type="match status" value="1"/>
</dbReference>
<evidence type="ECO:0000256" key="3">
    <source>
        <dbReference type="ARBA" id="ARBA00016937"/>
    </source>
</evidence>
<feature type="domain" description="Exonuclease" evidence="8">
    <location>
        <begin position="132"/>
        <end position="294"/>
    </location>
</feature>
<dbReference type="InterPro" id="IPR047021">
    <property type="entry name" value="REXO1/3/4-like"/>
</dbReference>
<dbReference type="SMART" id="SM00479">
    <property type="entry name" value="EXOIII"/>
    <property type="match status" value="1"/>
</dbReference>
<proteinExistence type="inferred from homology"/>
<evidence type="ECO:0000256" key="7">
    <source>
        <dbReference type="ARBA" id="ARBA00023242"/>
    </source>
</evidence>
<dbReference type="OrthoDB" id="8191639at2759"/>
<dbReference type="Proteomes" id="UP000053766">
    <property type="component" value="Unassembled WGS sequence"/>
</dbReference>
<accession>A0A0D8XVU0</accession>
<gene>
    <name evidence="9" type="ORF">DICVIV_06022</name>
</gene>
<comment type="similarity">
    <text evidence="2">Belongs to the REXO4 family.</text>
</comment>
<dbReference type="InterPro" id="IPR037431">
    <property type="entry name" value="REX4_DEDDh_dom"/>
</dbReference>
<name>A0A0D8XVU0_DICVI</name>
<dbReference type="InterPro" id="IPR013520">
    <property type="entry name" value="Ribonucl_H"/>
</dbReference>
<dbReference type="PANTHER" id="PTHR12801:SF158">
    <property type="entry name" value="RNA EXONUCLEASE 4"/>
    <property type="match status" value="1"/>
</dbReference>
<dbReference type="InterPro" id="IPR012337">
    <property type="entry name" value="RNaseH-like_sf"/>
</dbReference>
<organism evidence="9 10">
    <name type="scientific">Dictyocaulus viviparus</name>
    <name type="common">Bovine lungworm</name>
    <dbReference type="NCBI Taxonomy" id="29172"/>
    <lineage>
        <taxon>Eukaryota</taxon>
        <taxon>Metazoa</taxon>
        <taxon>Ecdysozoa</taxon>
        <taxon>Nematoda</taxon>
        <taxon>Chromadorea</taxon>
        <taxon>Rhabditida</taxon>
        <taxon>Rhabditina</taxon>
        <taxon>Rhabditomorpha</taxon>
        <taxon>Strongyloidea</taxon>
        <taxon>Metastrongylidae</taxon>
        <taxon>Dictyocaulus</taxon>
    </lineage>
</organism>
<dbReference type="Pfam" id="PF00929">
    <property type="entry name" value="RNase_T"/>
    <property type="match status" value="1"/>
</dbReference>
<keyword evidence="7" id="KW-0539">Nucleus</keyword>
<sequence>MGKSRAKGAALKVNPEDVSPSWKVLQMNLKEQENSNKQITPRNDLNGSAADVSFSRKPVQSRKRKLQEALGSIEQDEIIAKRSCDIPVVRNERILSVCFICKLYSFVIAEFLIKCFFHGIGKGSHFSGEATPILALDCEYVGGGTDGDDDLLARVSIVNEEGKIVYDKYVKPKERVTDYRTAISGILPANIANGLPFYVAQREVAKILQDRIVVGHGLNNDFRVLNIHHNSKLTRDTAKCLLLRKMASCYGVPSLKKLARAILGIEIQQGEHDSVVDARVALRLYLVVKKKWENDLKRFRS</sequence>
<dbReference type="GO" id="GO:0005634">
    <property type="term" value="C:nucleus"/>
    <property type="evidence" value="ECO:0007669"/>
    <property type="project" value="UniProtKB-SubCell"/>
</dbReference>
<dbReference type="GO" id="GO:0006364">
    <property type="term" value="P:rRNA processing"/>
    <property type="evidence" value="ECO:0007669"/>
    <property type="project" value="InterPro"/>
</dbReference>
<dbReference type="Gene3D" id="3.30.420.10">
    <property type="entry name" value="Ribonuclease H-like superfamily/Ribonuclease H"/>
    <property type="match status" value="1"/>
</dbReference>
<dbReference type="FunFam" id="3.30.420.10:FF:000007">
    <property type="entry name" value="Interferon-stimulated exonuclease gene 20"/>
    <property type="match status" value="1"/>
</dbReference>
<evidence type="ECO:0000259" key="8">
    <source>
        <dbReference type="SMART" id="SM00479"/>
    </source>
</evidence>
<evidence type="ECO:0000313" key="9">
    <source>
        <dbReference type="EMBL" id="KJH47894.1"/>
    </source>
</evidence>
<keyword evidence="4" id="KW-0540">Nuclease</keyword>
<dbReference type="GO" id="GO:0003676">
    <property type="term" value="F:nucleic acid binding"/>
    <property type="evidence" value="ECO:0007669"/>
    <property type="project" value="InterPro"/>
</dbReference>
<evidence type="ECO:0000256" key="5">
    <source>
        <dbReference type="ARBA" id="ARBA00022801"/>
    </source>
</evidence>
<evidence type="ECO:0000313" key="10">
    <source>
        <dbReference type="Proteomes" id="UP000053766"/>
    </source>
</evidence>
<evidence type="ECO:0000256" key="1">
    <source>
        <dbReference type="ARBA" id="ARBA00004123"/>
    </source>
</evidence>
<comment type="subcellular location">
    <subcellularLocation>
        <location evidence="1">Nucleus</location>
    </subcellularLocation>
</comment>
<evidence type="ECO:0000256" key="6">
    <source>
        <dbReference type="ARBA" id="ARBA00022839"/>
    </source>
</evidence>
<evidence type="ECO:0000256" key="2">
    <source>
        <dbReference type="ARBA" id="ARBA00010489"/>
    </source>
</evidence>
<dbReference type="EMBL" id="KN716289">
    <property type="protein sequence ID" value="KJH47894.1"/>
    <property type="molecule type" value="Genomic_DNA"/>
</dbReference>
<keyword evidence="10" id="KW-1185">Reference proteome</keyword>
<keyword evidence="5" id="KW-0378">Hydrolase</keyword>